<proteinExistence type="predicted"/>
<gene>
    <name evidence="3" type="primary">Dere\GG26432</name>
    <name evidence="3" type="synonym">GG26432</name>
    <name evidence="3" type="ORF">Dere_GG26432</name>
</gene>
<accession>A0A0Q5VXG9</accession>
<evidence type="ECO:0008006" key="5">
    <source>
        <dbReference type="Google" id="ProtNLM"/>
    </source>
</evidence>
<dbReference type="EMBL" id="CH954179">
    <property type="protein sequence ID" value="KQS61834.1"/>
    <property type="molecule type" value="Genomic_DNA"/>
</dbReference>
<reference evidence="3 4" key="1">
    <citation type="journal article" date="2007" name="Nature">
        <title>Evolution of genes and genomes on the Drosophila phylogeny.</title>
        <authorList>
            <consortium name="Drosophila 12 Genomes Consortium"/>
            <person name="Clark A.G."/>
            <person name="Eisen M.B."/>
            <person name="Smith D.R."/>
            <person name="Bergman C.M."/>
            <person name="Oliver B."/>
            <person name="Markow T.A."/>
            <person name="Kaufman T.C."/>
            <person name="Kellis M."/>
            <person name="Gelbart W."/>
            <person name="Iyer V.N."/>
            <person name="Pollard D.A."/>
            <person name="Sackton T.B."/>
            <person name="Larracuente A.M."/>
            <person name="Singh N.D."/>
            <person name="Abad J.P."/>
            <person name="Abt D.N."/>
            <person name="Adryan B."/>
            <person name="Aguade M."/>
            <person name="Akashi H."/>
            <person name="Anderson W.W."/>
            <person name="Aquadro C.F."/>
            <person name="Ardell D.H."/>
            <person name="Arguello R."/>
            <person name="Artieri C.G."/>
            <person name="Barbash D.A."/>
            <person name="Barker D."/>
            <person name="Barsanti P."/>
            <person name="Batterham P."/>
            <person name="Batzoglou S."/>
            <person name="Begun D."/>
            <person name="Bhutkar A."/>
            <person name="Blanco E."/>
            <person name="Bosak S.A."/>
            <person name="Bradley R.K."/>
            <person name="Brand A.D."/>
            <person name="Brent M.R."/>
            <person name="Brooks A.N."/>
            <person name="Brown R.H."/>
            <person name="Butlin R.K."/>
            <person name="Caggese C."/>
            <person name="Calvi B.R."/>
            <person name="Bernardo de Carvalho A."/>
            <person name="Caspi A."/>
            <person name="Castrezana S."/>
            <person name="Celniker S.E."/>
            <person name="Chang J.L."/>
            <person name="Chapple C."/>
            <person name="Chatterji S."/>
            <person name="Chinwalla A."/>
            <person name="Civetta A."/>
            <person name="Clifton S.W."/>
            <person name="Comeron J.M."/>
            <person name="Costello J.C."/>
            <person name="Coyne J.A."/>
            <person name="Daub J."/>
            <person name="David R.G."/>
            <person name="Delcher A.L."/>
            <person name="Delehaunty K."/>
            <person name="Do C.B."/>
            <person name="Ebling H."/>
            <person name="Edwards K."/>
            <person name="Eickbush T."/>
            <person name="Evans J.D."/>
            <person name="Filipski A."/>
            <person name="Findeiss S."/>
            <person name="Freyhult E."/>
            <person name="Fulton L."/>
            <person name="Fulton R."/>
            <person name="Garcia A.C."/>
            <person name="Gardiner A."/>
            <person name="Garfield D.A."/>
            <person name="Garvin B.E."/>
            <person name="Gibson G."/>
            <person name="Gilbert D."/>
            <person name="Gnerre S."/>
            <person name="Godfrey J."/>
            <person name="Good R."/>
            <person name="Gotea V."/>
            <person name="Gravely B."/>
            <person name="Greenberg A.J."/>
            <person name="Griffiths-Jones S."/>
            <person name="Gross S."/>
            <person name="Guigo R."/>
            <person name="Gustafson E.A."/>
            <person name="Haerty W."/>
            <person name="Hahn M.W."/>
            <person name="Halligan D.L."/>
            <person name="Halpern A.L."/>
            <person name="Halter G.M."/>
            <person name="Han M.V."/>
            <person name="Heger A."/>
            <person name="Hillier L."/>
            <person name="Hinrichs A.S."/>
            <person name="Holmes I."/>
            <person name="Hoskins R.A."/>
            <person name="Hubisz M.J."/>
            <person name="Hultmark D."/>
            <person name="Huntley M.A."/>
            <person name="Jaffe D.B."/>
            <person name="Jagadeeshan S."/>
            <person name="Jeck W.R."/>
            <person name="Johnson J."/>
            <person name="Jones C.D."/>
            <person name="Jordan W.C."/>
            <person name="Karpen G.H."/>
            <person name="Kataoka E."/>
            <person name="Keightley P.D."/>
            <person name="Kheradpour P."/>
            <person name="Kirkness E.F."/>
            <person name="Koerich L.B."/>
            <person name="Kristiansen K."/>
            <person name="Kudrna D."/>
            <person name="Kulathinal R.J."/>
            <person name="Kumar S."/>
            <person name="Kwok R."/>
            <person name="Lander E."/>
            <person name="Langley C.H."/>
            <person name="Lapoint R."/>
            <person name="Lazzaro B.P."/>
            <person name="Lee S.J."/>
            <person name="Levesque L."/>
            <person name="Li R."/>
            <person name="Lin C.F."/>
            <person name="Lin M.F."/>
            <person name="Lindblad-Toh K."/>
            <person name="Llopart A."/>
            <person name="Long M."/>
            <person name="Low L."/>
            <person name="Lozovsky E."/>
            <person name="Lu J."/>
            <person name="Luo M."/>
            <person name="Machado C.A."/>
            <person name="Makalowski W."/>
            <person name="Marzo M."/>
            <person name="Matsuda M."/>
            <person name="Matzkin L."/>
            <person name="McAllister B."/>
            <person name="McBride C.S."/>
            <person name="McKernan B."/>
            <person name="McKernan K."/>
            <person name="Mendez-Lago M."/>
            <person name="Minx P."/>
            <person name="Mollenhauer M.U."/>
            <person name="Montooth K."/>
            <person name="Mount S.M."/>
            <person name="Mu X."/>
            <person name="Myers E."/>
            <person name="Negre B."/>
            <person name="Newfeld S."/>
            <person name="Nielsen R."/>
            <person name="Noor M.A."/>
            <person name="O'Grady P."/>
            <person name="Pachter L."/>
            <person name="Papaceit M."/>
            <person name="Parisi M.J."/>
            <person name="Parisi M."/>
            <person name="Parts L."/>
            <person name="Pedersen J.S."/>
            <person name="Pesole G."/>
            <person name="Phillippy A.M."/>
            <person name="Ponting C.P."/>
            <person name="Pop M."/>
            <person name="Porcelli D."/>
            <person name="Powell J.R."/>
            <person name="Prohaska S."/>
            <person name="Pruitt K."/>
            <person name="Puig M."/>
            <person name="Quesneville H."/>
            <person name="Ram K.R."/>
            <person name="Rand D."/>
            <person name="Rasmussen M.D."/>
            <person name="Reed L.K."/>
            <person name="Reenan R."/>
            <person name="Reily A."/>
            <person name="Remington K.A."/>
            <person name="Rieger T.T."/>
            <person name="Ritchie M.G."/>
            <person name="Robin C."/>
            <person name="Rogers Y.H."/>
            <person name="Rohde C."/>
            <person name="Rozas J."/>
            <person name="Rubenfield M.J."/>
            <person name="Ruiz A."/>
            <person name="Russo S."/>
            <person name="Salzberg S.L."/>
            <person name="Sanchez-Gracia A."/>
            <person name="Saranga D.J."/>
            <person name="Sato H."/>
            <person name="Schaeffer S.W."/>
            <person name="Schatz M.C."/>
            <person name="Schlenke T."/>
            <person name="Schwartz R."/>
            <person name="Segarra C."/>
            <person name="Singh R.S."/>
            <person name="Sirot L."/>
            <person name="Sirota M."/>
            <person name="Sisneros N.B."/>
            <person name="Smith C.D."/>
            <person name="Smith T.F."/>
            <person name="Spieth J."/>
            <person name="Stage D.E."/>
            <person name="Stark A."/>
            <person name="Stephan W."/>
            <person name="Strausberg R.L."/>
            <person name="Strempel S."/>
            <person name="Sturgill D."/>
            <person name="Sutton G."/>
            <person name="Sutton G.G."/>
            <person name="Tao W."/>
            <person name="Teichmann S."/>
            <person name="Tobari Y.N."/>
            <person name="Tomimura Y."/>
            <person name="Tsolas J.M."/>
            <person name="Valente V.L."/>
            <person name="Venter E."/>
            <person name="Venter J.C."/>
            <person name="Vicario S."/>
            <person name="Vieira F.G."/>
            <person name="Vilella A.J."/>
            <person name="Villasante A."/>
            <person name="Walenz B."/>
            <person name="Wang J."/>
            <person name="Wasserman M."/>
            <person name="Watts T."/>
            <person name="Wilson D."/>
            <person name="Wilson R.K."/>
            <person name="Wing R.A."/>
            <person name="Wolfner M.F."/>
            <person name="Wong A."/>
            <person name="Wong G.K."/>
            <person name="Wu C.I."/>
            <person name="Wu G."/>
            <person name="Yamamoto D."/>
            <person name="Yang H.P."/>
            <person name="Yang S.P."/>
            <person name="Yorke J.A."/>
            <person name="Yoshida K."/>
            <person name="Zdobnov E."/>
            <person name="Zhang P."/>
            <person name="Zhang Y."/>
            <person name="Zimin A.V."/>
            <person name="Baldwin J."/>
            <person name="Abdouelleil A."/>
            <person name="Abdulkadir J."/>
            <person name="Abebe A."/>
            <person name="Abera B."/>
            <person name="Abreu J."/>
            <person name="Acer S.C."/>
            <person name="Aftuck L."/>
            <person name="Alexander A."/>
            <person name="An P."/>
            <person name="Anderson E."/>
            <person name="Anderson S."/>
            <person name="Arachi H."/>
            <person name="Azer M."/>
            <person name="Bachantsang P."/>
            <person name="Barry A."/>
            <person name="Bayul T."/>
            <person name="Berlin A."/>
            <person name="Bessette D."/>
            <person name="Bloom T."/>
            <person name="Blye J."/>
            <person name="Boguslavskiy L."/>
            <person name="Bonnet C."/>
            <person name="Boukhgalter B."/>
            <person name="Bourzgui I."/>
            <person name="Brown A."/>
            <person name="Cahill P."/>
            <person name="Channer S."/>
            <person name="Cheshatsang Y."/>
            <person name="Chuda L."/>
            <person name="Citroen M."/>
            <person name="Collymore A."/>
            <person name="Cooke P."/>
            <person name="Costello M."/>
            <person name="D'Aco K."/>
            <person name="Daza R."/>
            <person name="De Haan G."/>
            <person name="DeGray S."/>
            <person name="DeMaso C."/>
            <person name="Dhargay N."/>
            <person name="Dooley K."/>
            <person name="Dooley E."/>
            <person name="Doricent M."/>
            <person name="Dorje P."/>
            <person name="Dorjee K."/>
            <person name="Dupes A."/>
            <person name="Elong R."/>
            <person name="Falk J."/>
            <person name="Farina A."/>
            <person name="Faro S."/>
            <person name="Ferguson D."/>
            <person name="Fisher S."/>
            <person name="Foley C.D."/>
            <person name="Franke A."/>
            <person name="Friedrich D."/>
            <person name="Gadbois L."/>
            <person name="Gearin G."/>
            <person name="Gearin C.R."/>
            <person name="Giannoukos G."/>
            <person name="Goode T."/>
            <person name="Graham J."/>
            <person name="Grandbois E."/>
            <person name="Grewal S."/>
            <person name="Gyaltsen K."/>
            <person name="Hafez N."/>
            <person name="Hagos B."/>
            <person name="Hall J."/>
            <person name="Henson C."/>
            <person name="Hollinger A."/>
            <person name="Honan T."/>
            <person name="Huard M.D."/>
            <person name="Hughes L."/>
            <person name="Hurhula B."/>
            <person name="Husby M.E."/>
            <person name="Kamat A."/>
            <person name="Kanga B."/>
            <person name="Kashin S."/>
            <person name="Khazanovich D."/>
            <person name="Kisner P."/>
            <person name="Lance K."/>
            <person name="Lara M."/>
            <person name="Lee W."/>
            <person name="Lennon N."/>
            <person name="Letendre F."/>
            <person name="LeVine R."/>
            <person name="Lipovsky A."/>
            <person name="Liu X."/>
            <person name="Liu J."/>
            <person name="Liu S."/>
            <person name="Lokyitsang T."/>
            <person name="Lokyitsang Y."/>
            <person name="Lubonja R."/>
            <person name="Lui A."/>
            <person name="MacDonald P."/>
            <person name="Magnisalis V."/>
            <person name="Maru K."/>
            <person name="Matthews C."/>
            <person name="McCusker W."/>
            <person name="McDonough S."/>
            <person name="Mehta T."/>
            <person name="Meldrim J."/>
            <person name="Meneus L."/>
            <person name="Mihai O."/>
            <person name="Mihalev A."/>
            <person name="Mihova T."/>
            <person name="Mittelman R."/>
            <person name="Mlenga V."/>
            <person name="Montmayeur A."/>
            <person name="Mulrain L."/>
            <person name="Navidi A."/>
            <person name="Naylor J."/>
            <person name="Negash T."/>
            <person name="Nguyen T."/>
            <person name="Nguyen N."/>
            <person name="Nicol R."/>
            <person name="Norbu C."/>
            <person name="Norbu N."/>
            <person name="Novod N."/>
            <person name="O'Neill B."/>
            <person name="Osman S."/>
            <person name="Markiewicz E."/>
            <person name="Oyono O.L."/>
            <person name="Patti C."/>
            <person name="Phunkhang P."/>
            <person name="Pierre F."/>
            <person name="Priest M."/>
            <person name="Raghuraman S."/>
            <person name="Rege F."/>
            <person name="Reyes R."/>
            <person name="Rise C."/>
            <person name="Rogov P."/>
            <person name="Ross K."/>
            <person name="Ryan E."/>
            <person name="Settipalli S."/>
            <person name="Shea T."/>
            <person name="Sherpa N."/>
            <person name="Shi L."/>
            <person name="Shih D."/>
            <person name="Sparrow T."/>
            <person name="Spaulding J."/>
            <person name="Stalker J."/>
            <person name="Stange-Thomann N."/>
            <person name="Stavropoulos S."/>
            <person name="Stone C."/>
            <person name="Strader C."/>
            <person name="Tesfaye S."/>
            <person name="Thomson T."/>
            <person name="Thoulutsang Y."/>
            <person name="Thoulutsang D."/>
            <person name="Topham K."/>
            <person name="Topping I."/>
            <person name="Tsamla T."/>
            <person name="Vassiliev H."/>
            <person name="Vo A."/>
            <person name="Wangchuk T."/>
            <person name="Wangdi T."/>
            <person name="Weiand M."/>
            <person name="Wilkinson J."/>
            <person name="Wilson A."/>
            <person name="Yadav S."/>
            <person name="Young G."/>
            <person name="Yu Q."/>
            <person name="Zembek L."/>
            <person name="Zhong D."/>
            <person name="Zimmer A."/>
            <person name="Zwirko Z."/>
            <person name="Jaffe D.B."/>
            <person name="Alvarez P."/>
            <person name="Brockman W."/>
            <person name="Butler J."/>
            <person name="Chin C."/>
            <person name="Gnerre S."/>
            <person name="Grabherr M."/>
            <person name="Kleber M."/>
            <person name="Mauceli E."/>
            <person name="MacCallum I."/>
        </authorList>
    </citation>
    <scope>NUCLEOTIDE SEQUENCE [LARGE SCALE GENOMIC DNA]</scope>
    <source>
        <strain evidence="3 4">TSC#14021-0224.01</strain>
    </source>
</reference>
<sequence>MKFMAITLLGDIFSVLGITIGQLNEHATNQSKELVKKYKLQAARNPEFSQWIRELGKTSLRRMEDKTKDIAEFNIYDESRQLLEAKIKKRIGAIDGLISNIIGKTPNKDKSCLQYYQRQKQSPKMAHNSSNLTKQTNPISNSEQCETTKGQLNM</sequence>
<evidence type="ECO:0000256" key="1">
    <source>
        <dbReference type="SAM" id="MobiDB-lite"/>
    </source>
</evidence>
<organism evidence="3 4">
    <name type="scientific">Drosophila erecta</name>
    <name type="common">Fruit fly</name>
    <dbReference type="NCBI Taxonomy" id="7220"/>
    <lineage>
        <taxon>Eukaryota</taxon>
        <taxon>Metazoa</taxon>
        <taxon>Ecdysozoa</taxon>
        <taxon>Arthropoda</taxon>
        <taxon>Hexapoda</taxon>
        <taxon>Insecta</taxon>
        <taxon>Pterygota</taxon>
        <taxon>Neoptera</taxon>
        <taxon>Endopterygota</taxon>
        <taxon>Diptera</taxon>
        <taxon>Brachycera</taxon>
        <taxon>Muscomorpha</taxon>
        <taxon>Ephydroidea</taxon>
        <taxon>Drosophilidae</taxon>
        <taxon>Drosophila</taxon>
        <taxon>Sophophora</taxon>
    </lineage>
</organism>
<evidence type="ECO:0000256" key="2">
    <source>
        <dbReference type="SAM" id="SignalP"/>
    </source>
</evidence>
<evidence type="ECO:0000313" key="4">
    <source>
        <dbReference type="Proteomes" id="UP000008711"/>
    </source>
</evidence>
<dbReference type="OrthoDB" id="7862735at2759"/>
<protein>
    <recommendedName>
        <fullName evidence="5">Seminal fluid protein</fullName>
    </recommendedName>
</protein>
<feature type="signal peptide" evidence="2">
    <location>
        <begin position="1"/>
        <end position="17"/>
    </location>
</feature>
<feature type="chain" id="PRO_5006266271" description="Seminal fluid protein" evidence="2">
    <location>
        <begin position="18"/>
        <end position="154"/>
    </location>
</feature>
<dbReference type="KEGG" id="der:26526256"/>
<dbReference type="Proteomes" id="UP000008711">
    <property type="component" value="Unassembled WGS sequence"/>
</dbReference>
<reference evidence="3 4" key="2">
    <citation type="journal article" date="2008" name="Bioinformatics">
        <title>Assembly reconciliation.</title>
        <authorList>
            <person name="Zimin A.V."/>
            <person name="Smith D.R."/>
            <person name="Sutton G."/>
            <person name="Yorke J.A."/>
        </authorList>
    </citation>
    <scope>NUCLEOTIDE SEQUENCE [LARGE SCALE GENOMIC DNA]</scope>
    <source>
        <strain evidence="3 4">TSC#14021-0224.01</strain>
    </source>
</reference>
<evidence type="ECO:0000313" key="3">
    <source>
        <dbReference type="EMBL" id="KQS61834.1"/>
    </source>
</evidence>
<keyword evidence="4" id="KW-1185">Reference proteome</keyword>
<keyword evidence="2" id="KW-0732">Signal</keyword>
<name>A0A0Q5VXG9_DROER</name>
<feature type="region of interest" description="Disordered" evidence="1">
    <location>
        <begin position="118"/>
        <end position="154"/>
    </location>
</feature>
<dbReference type="AlphaFoldDB" id="A0A0Q5VXG9"/>